<proteinExistence type="predicted"/>
<keyword evidence="2" id="KW-1133">Transmembrane helix</keyword>
<dbReference type="CDD" id="cd03801">
    <property type="entry name" value="GT4_PimA-like"/>
    <property type="match status" value="1"/>
</dbReference>
<sequence>MGWKKPYCKPRSASSNSHKLHYCKTSLTILTLALLFGSAVYVFTPETRFWEPGFLRHEARYTGDLRDLNSPWNKLCFGPTSEKLKIAVFSKSWPTGPSPGGMERHASTLYSALASRGHTIHVFTAPSDRQQRSEVKEGNLSVHFAANDHGSVNFSLAYEMFLQQNGSGDFDYVHTESVSLPYWRAKMLPKVAVTWHGIWYEIMHSKLFQELLANPNGQFPGPTTELQEAMPRLLDEIRFFSSYSQHICISNSAGELVMGVAGRLVRDKGHPLLYEAFSSIAKQHPGVFLLVAGTGPWSKRYSELGPNVRVLGALEPYELSDFYNSLDLFINPTLRPQGLDLTLIEAMHCGKPVLTTNFPSITGTVVLSGEYGYTFSPNVGSLVEALNLAIRDGLKSLQEKGMFCRKHVLSMFTASKMALAYERFFLCMKNSRYCQYPLPTDCATLIVPASSIIALLRLYSNITSLKPDSRNIRCGLRAGPGSDKNPRVERAFELIVYVEKTIILRIKTIVSLKAEVSIAMGRENVIGYGFKMRIYSRLYMQIQMKRDKTQVELRTQMLS</sequence>
<protein>
    <submittedName>
        <fullName evidence="5">Uncharacterized protein</fullName>
    </submittedName>
</protein>
<evidence type="ECO:0000259" key="3">
    <source>
        <dbReference type="Pfam" id="PF00534"/>
    </source>
</evidence>
<dbReference type="InterPro" id="IPR028098">
    <property type="entry name" value="Glyco_trans_4-like_N"/>
</dbReference>
<keyword evidence="2" id="KW-0472">Membrane</keyword>
<dbReference type="Pfam" id="PF00534">
    <property type="entry name" value="Glycos_transf_1"/>
    <property type="match status" value="1"/>
</dbReference>
<organism evidence="5">
    <name type="scientific">Sesamum radiatum</name>
    <name type="common">Black benniseed</name>
    <dbReference type="NCBI Taxonomy" id="300843"/>
    <lineage>
        <taxon>Eukaryota</taxon>
        <taxon>Viridiplantae</taxon>
        <taxon>Streptophyta</taxon>
        <taxon>Embryophyta</taxon>
        <taxon>Tracheophyta</taxon>
        <taxon>Spermatophyta</taxon>
        <taxon>Magnoliopsida</taxon>
        <taxon>eudicotyledons</taxon>
        <taxon>Gunneridae</taxon>
        <taxon>Pentapetalae</taxon>
        <taxon>asterids</taxon>
        <taxon>lamiids</taxon>
        <taxon>Lamiales</taxon>
        <taxon>Pedaliaceae</taxon>
        <taxon>Sesamum</taxon>
    </lineage>
</organism>
<comment type="caution">
    <text evidence="5">The sequence shown here is derived from an EMBL/GenBank/DDBJ whole genome shotgun (WGS) entry which is preliminary data.</text>
</comment>
<reference evidence="5" key="1">
    <citation type="submission" date="2020-06" db="EMBL/GenBank/DDBJ databases">
        <authorList>
            <person name="Li T."/>
            <person name="Hu X."/>
            <person name="Zhang T."/>
            <person name="Song X."/>
            <person name="Zhang H."/>
            <person name="Dai N."/>
            <person name="Sheng W."/>
            <person name="Hou X."/>
            <person name="Wei L."/>
        </authorList>
    </citation>
    <scope>NUCLEOTIDE SEQUENCE</scope>
    <source>
        <strain evidence="5">G02</strain>
        <tissue evidence="5">Leaf</tissue>
    </source>
</reference>
<dbReference type="GO" id="GO:0016757">
    <property type="term" value="F:glycosyltransferase activity"/>
    <property type="evidence" value="ECO:0007669"/>
    <property type="project" value="UniProtKB-KW"/>
</dbReference>
<feature type="transmembrane region" description="Helical" evidence="2">
    <location>
        <begin position="21"/>
        <end position="43"/>
    </location>
</feature>
<dbReference type="InterPro" id="IPR001296">
    <property type="entry name" value="Glyco_trans_1"/>
</dbReference>
<dbReference type="Gene3D" id="3.40.50.2000">
    <property type="entry name" value="Glycogen Phosphorylase B"/>
    <property type="match status" value="2"/>
</dbReference>
<keyword evidence="1" id="KW-0328">Glycosyltransferase</keyword>
<dbReference type="PANTHER" id="PTHR46686:SF2">
    <property type="entry name" value="GLYCOSYLTRANSFERASE"/>
    <property type="match status" value="1"/>
</dbReference>
<evidence type="ECO:0000313" key="5">
    <source>
        <dbReference type="EMBL" id="KAL0306567.1"/>
    </source>
</evidence>
<accession>A0AAW2KJH2</accession>
<evidence type="ECO:0000256" key="2">
    <source>
        <dbReference type="SAM" id="Phobius"/>
    </source>
</evidence>
<dbReference type="Pfam" id="PF13579">
    <property type="entry name" value="Glyco_trans_4_4"/>
    <property type="match status" value="1"/>
</dbReference>
<dbReference type="SUPFAM" id="SSF53756">
    <property type="entry name" value="UDP-Glycosyltransferase/glycogen phosphorylase"/>
    <property type="match status" value="1"/>
</dbReference>
<dbReference type="AlphaFoldDB" id="A0AAW2KJH2"/>
<keyword evidence="1" id="KW-0808">Transferase</keyword>
<dbReference type="EMBL" id="JACGWJ010000028">
    <property type="protein sequence ID" value="KAL0306567.1"/>
    <property type="molecule type" value="Genomic_DNA"/>
</dbReference>
<keyword evidence="2" id="KW-0812">Transmembrane</keyword>
<name>A0AAW2KJH2_SESRA</name>
<feature type="domain" description="Glycosyltransferase subfamily 4-like N-terminal" evidence="4">
    <location>
        <begin position="100"/>
        <end position="201"/>
    </location>
</feature>
<reference evidence="5" key="2">
    <citation type="journal article" date="2024" name="Plant">
        <title>Genomic evolution and insights into agronomic trait innovations of Sesamum species.</title>
        <authorList>
            <person name="Miao H."/>
            <person name="Wang L."/>
            <person name="Qu L."/>
            <person name="Liu H."/>
            <person name="Sun Y."/>
            <person name="Le M."/>
            <person name="Wang Q."/>
            <person name="Wei S."/>
            <person name="Zheng Y."/>
            <person name="Lin W."/>
            <person name="Duan Y."/>
            <person name="Cao H."/>
            <person name="Xiong S."/>
            <person name="Wang X."/>
            <person name="Wei L."/>
            <person name="Li C."/>
            <person name="Ma Q."/>
            <person name="Ju M."/>
            <person name="Zhao R."/>
            <person name="Li G."/>
            <person name="Mu C."/>
            <person name="Tian Q."/>
            <person name="Mei H."/>
            <person name="Zhang T."/>
            <person name="Gao T."/>
            <person name="Zhang H."/>
        </authorList>
    </citation>
    <scope>NUCLEOTIDE SEQUENCE</scope>
    <source>
        <strain evidence="5">G02</strain>
    </source>
</reference>
<gene>
    <name evidence="5" type="ORF">Sradi_6074000</name>
</gene>
<evidence type="ECO:0000259" key="4">
    <source>
        <dbReference type="Pfam" id="PF13579"/>
    </source>
</evidence>
<feature type="domain" description="Glycosyl transferase family 1" evidence="3">
    <location>
        <begin position="254"/>
        <end position="393"/>
    </location>
</feature>
<evidence type="ECO:0000256" key="1">
    <source>
        <dbReference type="ARBA" id="ARBA00022676"/>
    </source>
</evidence>
<dbReference type="PANTHER" id="PTHR46686">
    <property type="entry name" value="GLYCOSYLTRANSFERASE"/>
    <property type="match status" value="1"/>
</dbReference>